<dbReference type="GO" id="GO:0016887">
    <property type="term" value="F:ATP hydrolysis activity"/>
    <property type="evidence" value="ECO:0007669"/>
    <property type="project" value="InterPro"/>
</dbReference>
<dbReference type="eggNOG" id="COG0003">
    <property type="taxonomic scope" value="Bacteria"/>
</dbReference>
<dbReference type="STRING" id="1304275.C41B8_17611"/>
<dbReference type="GO" id="GO:0015446">
    <property type="term" value="F:ATPase-coupled arsenite transmembrane transporter activity"/>
    <property type="evidence" value="ECO:0007669"/>
    <property type="project" value="UniProtKB-EC"/>
</dbReference>
<reference evidence="5 6" key="1">
    <citation type="submission" date="2013-03" db="EMBL/GenBank/DDBJ databases">
        <title>Salinisphaera hydrothermalis C41B8 Genome Sequencing.</title>
        <authorList>
            <person name="Li C."/>
            <person name="Lai Q."/>
            <person name="Shao Z."/>
        </authorList>
    </citation>
    <scope>NUCLEOTIDE SEQUENCE [LARGE SCALE GENOMIC DNA]</scope>
    <source>
        <strain evidence="5 6">C41B8</strain>
    </source>
</reference>
<comment type="catalytic activity">
    <reaction evidence="2">
        <text>arsenite(in) + ATP + H2O = arsenite(out) + ADP + phosphate + H(+)</text>
        <dbReference type="Rhea" id="RHEA:11348"/>
        <dbReference type="ChEBI" id="CHEBI:15377"/>
        <dbReference type="ChEBI" id="CHEBI:15378"/>
        <dbReference type="ChEBI" id="CHEBI:29242"/>
        <dbReference type="ChEBI" id="CHEBI:30616"/>
        <dbReference type="ChEBI" id="CHEBI:43474"/>
        <dbReference type="ChEBI" id="CHEBI:456216"/>
        <dbReference type="EC" id="7.3.2.7"/>
    </reaction>
</comment>
<evidence type="ECO:0000313" key="5">
    <source>
        <dbReference type="EMBL" id="KEZ75924.1"/>
    </source>
</evidence>
<dbReference type="EMBL" id="APNK01000046">
    <property type="protein sequence ID" value="KEZ75924.1"/>
    <property type="molecule type" value="Genomic_DNA"/>
</dbReference>
<dbReference type="PATRIC" id="fig|1304275.5.peg.3604"/>
<proteinExistence type="inferred from homology"/>
<evidence type="ECO:0000259" key="4">
    <source>
        <dbReference type="Pfam" id="PF02374"/>
    </source>
</evidence>
<dbReference type="NCBIfam" id="TIGR00345">
    <property type="entry name" value="GET3_arsA_TRC40"/>
    <property type="match status" value="1"/>
</dbReference>
<comment type="caution">
    <text evidence="5">The sequence shown here is derived from an EMBL/GenBank/DDBJ whole genome shotgun (WGS) entry which is preliminary data.</text>
</comment>
<evidence type="ECO:0000313" key="6">
    <source>
        <dbReference type="Proteomes" id="UP000028302"/>
    </source>
</evidence>
<dbReference type="InterPro" id="IPR016300">
    <property type="entry name" value="ATPase_ArsA/GET3"/>
</dbReference>
<dbReference type="PANTHER" id="PTHR10803">
    <property type="entry name" value="ARSENICAL PUMP-DRIVING ATPASE ARSENITE-TRANSLOCATING ATPASE"/>
    <property type="match status" value="1"/>
</dbReference>
<dbReference type="CDD" id="cd02035">
    <property type="entry name" value="ArsA"/>
    <property type="match status" value="1"/>
</dbReference>
<sequence>MLLMAAKHAHDEPTRFFLFGGKGGVGKTTLAAAHALRLAAGGDRVLLVSTDPAHSVSDLLDTRLGDEPTPAGDNLWAMEIDPTADAERYVESIREDAREAVSKAVLPALDRHLKLAVQAPGTAESALFDRFTRLMDSAPGDYDRIVFDTAPTGHTLRLLTLPSMLGAWVEGLAGQRAKVNRLQGMWRSMAGVSEPDRDDRVLSRLRQRADRFTRARQRLHREALFHPVLLAERLPIEETVRLIDQLGEAGIPVGELFVNRLWPADTQSAFVAERVAQQDEYLAEIRERFAKRTLVEVAQSARDIVGRAQLDKLAERLPEPTIATG</sequence>
<dbReference type="AlphaFoldDB" id="A0A084IGU0"/>
<dbReference type="PANTHER" id="PTHR10803:SF3">
    <property type="entry name" value="ATPASE GET3"/>
    <property type="match status" value="1"/>
</dbReference>
<evidence type="ECO:0000256" key="3">
    <source>
        <dbReference type="ARBA" id="ARBA00066752"/>
    </source>
</evidence>
<dbReference type="SUPFAM" id="SSF52540">
    <property type="entry name" value="P-loop containing nucleoside triphosphate hydrolases"/>
    <property type="match status" value="1"/>
</dbReference>
<dbReference type="Gene3D" id="3.40.50.300">
    <property type="entry name" value="P-loop containing nucleotide triphosphate hydrolases"/>
    <property type="match status" value="1"/>
</dbReference>
<evidence type="ECO:0000256" key="2">
    <source>
        <dbReference type="ARBA" id="ARBA00052296"/>
    </source>
</evidence>
<dbReference type="EC" id="7.3.2.7" evidence="3"/>
<dbReference type="InterPro" id="IPR025723">
    <property type="entry name" value="ArsA/GET3_ATPase-like"/>
</dbReference>
<accession>A0A084IGU0</accession>
<keyword evidence="6" id="KW-1185">Reference proteome</keyword>
<gene>
    <name evidence="5" type="ORF">C41B8_17611</name>
</gene>
<dbReference type="Pfam" id="PF02374">
    <property type="entry name" value="ArsA_ATPase"/>
    <property type="match status" value="1"/>
</dbReference>
<dbReference type="Proteomes" id="UP000028302">
    <property type="component" value="Unassembled WGS sequence"/>
</dbReference>
<dbReference type="GO" id="GO:0005524">
    <property type="term" value="F:ATP binding"/>
    <property type="evidence" value="ECO:0007669"/>
    <property type="project" value="InterPro"/>
</dbReference>
<comment type="similarity">
    <text evidence="1">Belongs to the arsA ATPase family.</text>
</comment>
<feature type="domain" description="ArsA/GET3 Anion-transporting ATPase-like" evidence="4">
    <location>
        <begin position="14"/>
        <end position="318"/>
    </location>
</feature>
<evidence type="ECO:0000256" key="1">
    <source>
        <dbReference type="ARBA" id="ARBA00011040"/>
    </source>
</evidence>
<protein>
    <recommendedName>
        <fullName evidence="3">arsenite-transporting ATPase</fullName>
        <ecNumber evidence="3">7.3.2.7</ecNumber>
    </recommendedName>
</protein>
<name>A0A084IGU0_SALHC</name>
<organism evidence="5 6">
    <name type="scientific">Salinisphaera hydrothermalis (strain C41B8)</name>
    <dbReference type="NCBI Taxonomy" id="1304275"/>
    <lineage>
        <taxon>Bacteria</taxon>
        <taxon>Pseudomonadati</taxon>
        <taxon>Pseudomonadota</taxon>
        <taxon>Gammaproteobacteria</taxon>
        <taxon>Salinisphaerales</taxon>
        <taxon>Salinisphaeraceae</taxon>
        <taxon>Salinisphaera</taxon>
    </lineage>
</organism>
<dbReference type="InterPro" id="IPR027417">
    <property type="entry name" value="P-loop_NTPase"/>
</dbReference>